<gene>
    <name evidence="1" type="ORF">LTR37_011940</name>
</gene>
<protein>
    <submittedName>
        <fullName evidence="1">Uncharacterized protein</fullName>
    </submittedName>
</protein>
<name>A0ACC3N1F4_9PEZI</name>
<dbReference type="Proteomes" id="UP001281147">
    <property type="component" value="Unassembled WGS sequence"/>
</dbReference>
<evidence type="ECO:0000313" key="2">
    <source>
        <dbReference type="Proteomes" id="UP001281147"/>
    </source>
</evidence>
<proteinExistence type="predicted"/>
<reference evidence="1" key="1">
    <citation type="submission" date="2023-07" db="EMBL/GenBank/DDBJ databases">
        <title>Black Yeasts Isolated from many extreme environments.</title>
        <authorList>
            <person name="Coleine C."/>
            <person name="Stajich J.E."/>
            <person name="Selbmann L."/>
        </authorList>
    </citation>
    <scope>NUCLEOTIDE SEQUENCE</scope>
    <source>
        <strain evidence="1">CCFEE 5714</strain>
    </source>
</reference>
<accession>A0ACC3N1F4</accession>
<dbReference type="EMBL" id="JAUTXU010000107">
    <property type="protein sequence ID" value="KAK3707763.1"/>
    <property type="molecule type" value="Genomic_DNA"/>
</dbReference>
<evidence type="ECO:0000313" key="1">
    <source>
        <dbReference type="EMBL" id="KAK3707763.1"/>
    </source>
</evidence>
<organism evidence="1 2">
    <name type="scientific">Vermiconidia calcicola</name>
    <dbReference type="NCBI Taxonomy" id="1690605"/>
    <lineage>
        <taxon>Eukaryota</taxon>
        <taxon>Fungi</taxon>
        <taxon>Dikarya</taxon>
        <taxon>Ascomycota</taxon>
        <taxon>Pezizomycotina</taxon>
        <taxon>Dothideomycetes</taxon>
        <taxon>Dothideomycetidae</taxon>
        <taxon>Mycosphaerellales</taxon>
        <taxon>Extremaceae</taxon>
        <taxon>Vermiconidia</taxon>
    </lineage>
</organism>
<keyword evidence="2" id="KW-1185">Reference proteome</keyword>
<sequence>MKAHQRDAALRALENDNECTILLASLGVCAVGLNLTAANQIILSDTWWAPAIEDQAVDRVHRLGQTKETRVFRLIMDDSIEENTIRIQQEKRKLMKLAFSEKVGKRDKVQTGRLADIQRLLRGDGDNGAAAAAASN</sequence>
<comment type="caution">
    <text evidence="1">The sequence shown here is derived from an EMBL/GenBank/DDBJ whole genome shotgun (WGS) entry which is preliminary data.</text>
</comment>